<feature type="compositionally biased region" description="Basic and acidic residues" evidence="1">
    <location>
        <begin position="233"/>
        <end position="251"/>
    </location>
</feature>
<name>A0A9Q8SBE9_9PEZI</name>
<dbReference type="Proteomes" id="UP000830671">
    <property type="component" value="Chromosome 1"/>
</dbReference>
<dbReference type="GeneID" id="73334664"/>
<dbReference type="KEGG" id="clup:CLUP02_00607"/>
<organism evidence="2 3">
    <name type="scientific">Colletotrichum lupini</name>
    <dbReference type="NCBI Taxonomy" id="145971"/>
    <lineage>
        <taxon>Eukaryota</taxon>
        <taxon>Fungi</taxon>
        <taxon>Dikarya</taxon>
        <taxon>Ascomycota</taxon>
        <taxon>Pezizomycotina</taxon>
        <taxon>Sordariomycetes</taxon>
        <taxon>Hypocreomycetidae</taxon>
        <taxon>Glomerellales</taxon>
        <taxon>Glomerellaceae</taxon>
        <taxon>Colletotrichum</taxon>
        <taxon>Colletotrichum acutatum species complex</taxon>
    </lineage>
</organism>
<evidence type="ECO:0000256" key="1">
    <source>
        <dbReference type="SAM" id="MobiDB-lite"/>
    </source>
</evidence>
<evidence type="ECO:0000313" key="2">
    <source>
        <dbReference type="EMBL" id="UQC73960.1"/>
    </source>
</evidence>
<feature type="region of interest" description="Disordered" evidence="1">
    <location>
        <begin position="229"/>
        <end position="251"/>
    </location>
</feature>
<dbReference type="AlphaFoldDB" id="A0A9Q8SBE9"/>
<evidence type="ECO:0000313" key="3">
    <source>
        <dbReference type="Proteomes" id="UP000830671"/>
    </source>
</evidence>
<dbReference type="EMBL" id="CP019471">
    <property type="protein sequence ID" value="UQC73960.1"/>
    <property type="molecule type" value="Genomic_DNA"/>
</dbReference>
<reference evidence="2" key="1">
    <citation type="journal article" date="2021" name="Mol. Plant Microbe Interact.">
        <title>Complete Genome Sequence of the Plant-Pathogenic Fungus Colletotrichum lupini.</title>
        <authorList>
            <person name="Baroncelli R."/>
            <person name="Pensec F."/>
            <person name="Da Lio D."/>
            <person name="Boufleur T."/>
            <person name="Vicente I."/>
            <person name="Sarrocco S."/>
            <person name="Picot A."/>
            <person name="Baraldi E."/>
            <person name="Sukno S."/>
            <person name="Thon M."/>
            <person name="Le Floch G."/>
        </authorList>
    </citation>
    <scope>NUCLEOTIDE SEQUENCE</scope>
    <source>
        <strain evidence="2">IMI 504893</strain>
    </source>
</reference>
<dbReference type="RefSeq" id="XP_049135611.1">
    <property type="nucleotide sequence ID" value="XM_049279654.1"/>
</dbReference>
<protein>
    <submittedName>
        <fullName evidence="2">Uncharacterized protein</fullName>
    </submittedName>
</protein>
<gene>
    <name evidence="2" type="ORF">CLUP02_00607</name>
</gene>
<keyword evidence="3" id="KW-1185">Reference proteome</keyword>
<sequence>MNTNCHVFLGQLHYAYCFVRGRDYDLLRSPPLGSRLRTLIRQAVIIREEKDESILNFTFDASHIDTMGLHFLRRLCLGPNLSFCIQHESSTCYRNAELALRMLLCIQAPPYHVDLVTSAYFANFMFTKPRALSLTPEVALEGSGSGLLSEYLTASPGRTGPWAEHEWFETNLCRGRATNVFSRLLLIQWYHGHEFRGRILTCFSTKLTRGSGAPTNMYVSNTNLAAARHKRGTRIDHRDRRRSQDGLCRLD</sequence>
<accession>A0A9Q8SBE9</accession>
<proteinExistence type="predicted"/>